<evidence type="ECO:0000256" key="1">
    <source>
        <dbReference type="SAM" id="MobiDB-lite"/>
    </source>
</evidence>
<organism evidence="3 4">
    <name type="scientific">Heligmosomoides polygyrus</name>
    <name type="common">Parasitic roundworm</name>
    <dbReference type="NCBI Taxonomy" id="6339"/>
    <lineage>
        <taxon>Eukaryota</taxon>
        <taxon>Metazoa</taxon>
        <taxon>Ecdysozoa</taxon>
        <taxon>Nematoda</taxon>
        <taxon>Chromadorea</taxon>
        <taxon>Rhabditida</taxon>
        <taxon>Rhabditina</taxon>
        <taxon>Rhabditomorpha</taxon>
        <taxon>Strongyloidea</taxon>
        <taxon>Heligmosomidae</taxon>
        <taxon>Heligmosomoides</taxon>
    </lineage>
</organism>
<keyword evidence="3" id="KW-1185">Reference proteome</keyword>
<accession>A0A183FZX7</accession>
<dbReference type="Proteomes" id="UP000050761">
    <property type="component" value="Unassembled WGS sequence"/>
</dbReference>
<dbReference type="EMBL" id="UZAH01028323">
    <property type="protein sequence ID" value="VDO99349.1"/>
    <property type="molecule type" value="Genomic_DNA"/>
</dbReference>
<evidence type="ECO:0000313" key="2">
    <source>
        <dbReference type="EMBL" id="VDO99349.1"/>
    </source>
</evidence>
<feature type="region of interest" description="Disordered" evidence="1">
    <location>
        <begin position="1"/>
        <end position="26"/>
    </location>
</feature>
<evidence type="ECO:0000313" key="3">
    <source>
        <dbReference type="Proteomes" id="UP000050761"/>
    </source>
</evidence>
<feature type="compositionally biased region" description="Acidic residues" evidence="1">
    <location>
        <begin position="14"/>
        <end position="23"/>
    </location>
</feature>
<reference evidence="4" key="2">
    <citation type="submission" date="2019-09" db="UniProtKB">
        <authorList>
            <consortium name="WormBaseParasite"/>
        </authorList>
    </citation>
    <scope>IDENTIFICATION</scope>
</reference>
<evidence type="ECO:0000313" key="4">
    <source>
        <dbReference type="WBParaSite" id="HPBE_0001435001-mRNA-1"/>
    </source>
</evidence>
<gene>
    <name evidence="2" type="ORF">HPBE_LOCUS14351</name>
</gene>
<dbReference type="WBParaSite" id="HPBE_0001435001-mRNA-1">
    <property type="protein sequence ID" value="HPBE_0001435001-mRNA-1"/>
    <property type="gene ID" value="HPBE_0001435001"/>
</dbReference>
<sequence>MLPAKIQLPNVIPEDSEESDDDVVPPMQAPLTRAMRRLSETIPVRKQTPISISFSTSKEAERHWRAQSEQPELKTLAKRLEDLDEETSVCLIGATAHFQK</sequence>
<reference evidence="2 3" key="1">
    <citation type="submission" date="2018-11" db="EMBL/GenBank/DDBJ databases">
        <authorList>
            <consortium name="Pathogen Informatics"/>
        </authorList>
    </citation>
    <scope>NUCLEOTIDE SEQUENCE [LARGE SCALE GENOMIC DNA]</scope>
</reference>
<protein>
    <submittedName>
        <fullName evidence="2 4">Uncharacterized protein</fullName>
    </submittedName>
</protein>
<name>A0A183FZX7_HELPZ</name>
<accession>A0A3P8A7Z4</accession>
<dbReference type="AlphaFoldDB" id="A0A183FZX7"/>
<proteinExistence type="predicted"/>